<gene>
    <name evidence="15" type="ORF">MSPICULIGERA_LOCUS18689</name>
</gene>
<keyword evidence="4" id="KW-1000">Mitochondrion outer membrane</keyword>
<evidence type="ECO:0000256" key="9">
    <source>
        <dbReference type="ARBA" id="ARBA00023315"/>
    </source>
</evidence>
<evidence type="ECO:0000313" key="16">
    <source>
        <dbReference type="Proteomes" id="UP001177023"/>
    </source>
</evidence>
<evidence type="ECO:0000256" key="8">
    <source>
        <dbReference type="ARBA" id="ARBA00023136"/>
    </source>
</evidence>
<keyword evidence="6" id="KW-0443">Lipid metabolism</keyword>
<sequence>MTGTQVDRSLPKTGFLFPWPFPNGAPSFIYRMKNYAALLMVRCASRLLFFGGVNQLNVKGRERFVTALQNRSRPLITITNHRSNLDDPLMWTILTWKEFFQTIDRQRYTLTAHNICFSKQWHTTIFSLGNCVPCVRGEGVFQKGMDFSLEKLNKNGWVHIFPEGRVTETPLRFKWGVGRLIMEPDVAPIVLPIWMRGMETVWPNHPPYYPKFGKKISLTVGEPLDTQELRAEISKDPNMSERQRRKLMTDRVQELLFSLGEECGDLEKGLTERLRKEHERHIDEFR</sequence>
<evidence type="ECO:0000256" key="1">
    <source>
        <dbReference type="ARBA" id="ARBA00004137"/>
    </source>
</evidence>
<dbReference type="CDD" id="cd07989">
    <property type="entry name" value="LPLAT_AGPAT-like"/>
    <property type="match status" value="1"/>
</dbReference>
<dbReference type="AlphaFoldDB" id="A0AA36D4C3"/>
<dbReference type="PRINTS" id="PR00979">
    <property type="entry name" value="TAFAZZIN"/>
</dbReference>
<comment type="subcellular location">
    <subcellularLocation>
        <location evidence="1">Mitochondrion inner membrane</location>
        <topology evidence="1">Peripheral membrane protein</topology>
        <orientation evidence="1">Intermembrane side</orientation>
    </subcellularLocation>
    <subcellularLocation>
        <location evidence="10">Mitochondrion outer membrane</location>
        <topology evidence="10">Peripheral membrane protein</topology>
        <orientation evidence="10">Intermembrane side</orientation>
    </subcellularLocation>
</comment>
<evidence type="ECO:0000256" key="2">
    <source>
        <dbReference type="ARBA" id="ARBA00010524"/>
    </source>
</evidence>
<evidence type="ECO:0000256" key="5">
    <source>
        <dbReference type="ARBA" id="ARBA00022792"/>
    </source>
</evidence>
<name>A0AA36D4C3_9BILA</name>
<dbReference type="EMBL" id="CATQJA010002659">
    <property type="protein sequence ID" value="CAJ0580491.1"/>
    <property type="molecule type" value="Genomic_DNA"/>
</dbReference>
<dbReference type="InterPro" id="IPR000872">
    <property type="entry name" value="Tafazzin"/>
</dbReference>
<evidence type="ECO:0000313" key="15">
    <source>
        <dbReference type="EMBL" id="CAJ0580491.1"/>
    </source>
</evidence>
<keyword evidence="16" id="KW-1185">Reference proteome</keyword>
<evidence type="ECO:0000256" key="7">
    <source>
        <dbReference type="ARBA" id="ARBA00023128"/>
    </source>
</evidence>
<dbReference type="SUPFAM" id="SSF69593">
    <property type="entry name" value="Glycerol-3-phosphate (1)-acyltransferase"/>
    <property type="match status" value="1"/>
</dbReference>
<comment type="catalytic activity">
    <reaction evidence="12">
        <text>1,2-di-(9Z-octadecenoyl)-sn-glycero-3-phosphocholine + 1-hexadecanoyl-sn-glycero-3-phosphocholine = 1-hexadecanoyl-2-(9Z-octadecenoyl)-sn-glycero-3-phosphocholine + 1-(9Z-octadecenoyl)-sn-glycero-3-phosphocholine</text>
        <dbReference type="Rhea" id="RHEA:43816"/>
        <dbReference type="ChEBI" id="CHEBI:28610"/>
        <dbReference type="ChEBI" id="CHEBI:72998"/>
        <dbReference type="ChEBI" id="CHEBI:73001"/>
        <dbReference type="ChEBI" id="CHEBI:74669"/>
    </reaction>
    <physiologicalReaction direction="left-to-right" evidence="12">
        <dbReference type="Rhea" id="RHEA:43817"/>
    </physiologicalReaction>
    <physiologicalReaction direction="right-to-left" evidence="12">
        <dbReference type="Rhea" id="RHEA:43818"/>
    </physiologicalReaction>
</comment>
<dbReference type="GO" id="GO:0035965">
    <property type="term" value="P:cardiolipin acyl-chain remodeling"/>
    <property type="evidence" value="ECO:0007669"/>
    <property type="project" value="TreeGrafter"/>
</dbReference>
<dbReference type="InterPro" id="IPR002123">
    <property type="entry name" value="Plipid/glycerol_acylTrfase"/>
</dbReference>
<dbReference type="Proteomes" id="UP001177023">
    <property type="component" value="Unassembled WGS sequence"/>
</dbReference>
<organism evidence="15 16">
    <name type="scientific">Mesorhabditis spiculigera</name>
    <dbReference type="NCBI Taxonomy" id="96644"/>
    <lineage>
        <taxon>Eukaryota</taxon>
        <taxon>Metazoa</taxon>
        <taxon>Ecdysozoa</taxon>
        <taxon>Nematoda</taxon>
        <taxon>Chromadorea</taxon>
        <taxon>Rhabditida</taxon>
        <taxon>Rhabditina</taxon>
        <taxon>Rhabditomorpha</taxon>
        <taxon>Rhabditoidea</taxon>
        <taxon>Rhabditidae</taxon>
        <taxon>Mesorhabditinae</taxon>
        <taxon>Mesorhabditis</taxon>
    </lineage>
</organism>
<comment type="catalytic activity">
    <reaction evidence="11">
        <text>1'-[1,2-diacyl-sn-glycero-3-phospho],3'-[1-acyl-sn-glycero-3-phospho]-glycerol + a 1,2-diacyl-sn-glycero-3-phosphocholine = a cardiolipin + a 1-acyl-sn-glycero-3-phosphocholine</text>
        <dbReference type="Rhea" id="RHEA:33731"/>
        <dbReference type="ChEBI" id="CHEBI:57643"/>
        <dbReference type="ChEBI" id="CHEBI:58168"/>
        <dbReference type="ChEBI" id="CHEBI:62237"/>
        <dbReference type="ChEBI" id="CHEBI:64743"/>
    </reaction>
    <physiologicalReaction direction="left-to-right" evidence="11">
        <dbReference type="Rhea" id="RHEA:33732"/>
    </physiologicalReaction>
    <physiologicalReaction direction="right-to-left" evidence="11">
        <dbReference type="Rhea" id="RHEA:33733"/>
    </physiologicalReaction>
</comment>
<keyword evidence="8" id="KW-0472">Membrane</keyword>
<dbReference type="GO" id="GO:0005741">
    <property type="term" value="C:mitochondrial outer membrane"/>
    <property type="evidence" value="ECO:0007669"/>
    <property type="project" value="UniProtKB-SubCell"/>
</dbReference>
<evidence type="ECO:0000256" key="13">
    <source>
        <dbReference type="RuleBase" id="RU365062"/>
    </source>
</evidence>
<comment type="caution">
    <text evidence="15">The sequence shown here is derived from an EMBL/GenBank/DDBJ whole genome shotgun (WGS) entry which is preliminary data.</text>
</comment>
<reference evidence="15" key="1">
    <citation type="submission" date="2023-06" db="EMBL/GenBank/DDBJ databases">
        <authorList>
            <person name="Delattre M."/>
        </authorList>
    </citation>
    <scope>NUCLEOTIDE SEQUENCE</scope>
    <source>
        <strain evidence="15">AF72</strain>
    </source>
</reference>
<dbReference type="SMART" id="SM00563">
    <property type="entry name" value="PlsC"/>
    <property type="match status" value="1"/>
</dbReference>
<evidence type="ECO:0000256" key="11">
    <source>
        <dbReference type="ARBA" id="ARBA00047906"/>
    </source>
</evidence>
<protein>
    <recommendedName>
        <fullName evidence="13">Tafazzin family protein</fullName>
    </recommendedName>
</protein>
<dbReference type="PANTHER" id="PTHR12497">
    <property type="entry name" value="TAZ PROTEIN TAFAZZIN"/>
    <property type="match status" value="1"/>
</dbReference>
<dbReference type="GO" id="GO:0007007">
    <property type="term" value="P:inner mitochondrial membrane organization"/>
    <property type="evidence" value="ECO:0007669"/>
    <property type="project" value="TreeGrafter"/>
</dbReference>
<keyword evidence="3" id="KW-0808">Transferase</keyword>
<evidence type="ECO:0000256" key="3">
    <source>
        <dbReference type="ARBA" id="ARBA00022679"/>
    </source>
</evidence>
<accession>A0AA36D4C3</accession>
<evidence type="ECO:0000256" key="6">
    <source>
        <dbReference type="ARBA" id="ARBA00023098"/>
    </source>
</evidence>
<evidence type="ECO:0000256" key="4">
    <source>
        <dbReference type="ARBA" id="ARBA00022787"/>
    </source>
</evidence>
<dbReference type="GO" id="GO:0005743">
    <property type="term" value="C:mitochondrial inner membrane"/>
    <property type="evidence" value="ECO:0007669"/>
    <property type="project" value="UniProtKB-SubCell"/>
</dbReference>
<dbReference type="PANTHER" id="PTHR12497:SF0">
    <property type="entry name" value="TAFAZZIN"/>
    <property type="match status" value="1"/>
</dbReference>
<keyword evidence="7" id="KW-0496">Mitochondrion</keyword>
<evidence type="ECO:0000256" key="12">
    <source>
        <dbReference type="ARBA" id="ARBA00049543"/>
    </source>
</evidence>
<evidence type="ECO:0000259" key="14">
    <source>
        <dbReference type="SMART" id="SM00563"/>
    </source>
</evidence>
<dbReference type="GO" id="GO:0047184">
    <property type="term" value="F:1-acylglycerophosphocholine O-acyltransferase activity"/>
    <property type="evidence" value="ECO:0007669"/>
    <property type="project" value="TreeGrafter"/>
</dbReference>
<proteinExistence type="inferred from homology"/>
<dbReference type="Pfam" id="PF01553">
    <property type="entry name" value="Acyltransferase"/>
    <property type="match status" value="1"/>
</dbReference>
<comment type="similarity">
    <text evidence="2 13">Belongs to the taffazin family.</text>
</comment>
<feature type="non-terminal residue" evidence="15">
    <location>
        <position position="286"/>
    </location>
</feature>
<keyword evidence="9" id="KW-0012">Acyltransferase</keyword>
<keyword evidence="5" id="KW-0999">Mitochondrion inner membrane</keyword>
<feature type="domain" description="Phospholipid/glycerol acyltransferase" evidence="14">
    <location>
        <begin position="75"/>
        <end position="198"/>
    </location>
</feature>
<evidence type="ECO:0000256" key="10">
    <source>
        <dbReference type="ARBA" id="ARBA00024323"/>
    </source>
</evidence>